<proteinExistence type="predicted"/>
<gene>
    <name evidence="2" type="ORF">V5O48_011064</name>
</gene>
<comment type="caution">
    <text evidence="2">The sequence shown here is derived from an EMBL/GenBank/DDBJ whole genome shotgun (WGS) entry which is preliminary data.</text>
</comment>
<dbReference type="EMBL" id="JBAHYK010000857">
    <property type="protein sequence ID" value="KAL0570898.1"/>
    <property type="molecule type" value="Genomic_DNA"/>
</dbReference>
<protein>
    <submittedName>
        <fullName evidence="2">Uncharacterized protein</fullName>
    </submittedName>
</protein>
<evidence type="ECO:0000313" key="2">
    <source>
        <dbReference type="EMBL" id="KAL0570898.1"/>
    </source>
</evidence>
<reference evidence="2 3" key="1">
    <citation type="submission" date="2024-02" db="EMBL/GenBank/DDBJ databases">
        <title>A draft genome for the cacao thread blight pathogen Marasmius crinis-equi.</title>
        <authorList>
            <person name="Cohen S.P."/>
            <person name="Baruah I.K."/>
            <person name="Amoako-Attah I."/>
            <person name="Bukari Y."/>
            <person name="Meinhardt L.W."/>
            <person name="Bailey B.A."/>
        </authorList>
    </citation>
    <scope>NUCLEOTIDE SEQUENCE [LARGE SCALE GENOMIC DNA]</scope>
    <source>
        <strain evidence="2 3">GH-76</strain>
    </source>
</reference>
<feature type="compositionally biased region" description="Low complexity" evidence="1">
    <location>
        <begin position="1"/>
        <end position="23"/>
    </location>
</feature>
<evidence type="ECO:0000256" key="1">
    <source>
        <dbReference type="SAM" id="MobiDB-lite"/>
    </source>
</evidence>
<feature type="region of interest" description="Disordered" evidence="1">
    <location>
        <begin position="1"/>
        <end position="189"/>
    </location>
</feature>
<sequence>MGRSPSVSSTSSYCSSSSESATSIPDLRHGTPPLDPNRLGVDIEALKRLPQPPYRDPFNHNPTPVASSSTREPSPMLWYNSPLLNSEGSIMDDEPISQNAGSVASAAAPESKGQENSRRILKSKARKASEPYPTTSSDGSIDASSSPLRTRKKGLRSSSSLSTKGPSDACSSGRRLRGRGPGLVKKAQK</sequence>
<feature type="compositionally biased region" description="Low complexity" evidence="1">
    <location>
        <begin position="156"/>
        <end position="165"/>
    </location>
</feature>
<name>A0ABR3F728_9AGAR</name>
<accession>A0ABR3F728</accession>
<dbReference type="Proteomes" id="UP001465976">
    <property type="component" value="Unassembled WGS sequence"/>
</dbReference>
<organism evidence="2 3">
    <name type="scientific">Marasmius crinis-equi</name>
    <dbReference type="NCBI Taxonomy" id="585013"/>
    <lineage>
        <taxon>Eukaryota</taxon>
        <taxon>Fungi</taxon>
        <taxon>Dikarya</taxon>
        <taxon>Basidiomycota</taxon>
        <taxon>Agaricomycotina</taxon>
        <taxon>Agaricomycetes</taxon>
        <taxon>Agaricomycetidae</taxon>
        <taxon>Agaricales</taxon>
        <taxon>Marasmiineae</taxon>
        <taxon>Marasmiaceae</taxon>
        <taxon>Marasmius</taxon>
    </lineage>
</organism>
<feature type="compositionally biased region" description="Low complexity" evidence="1">
    <location>
        <begin position="136"/>
        <end position="148"/>
    </location>
</feature>
<feature type="compositionally biased region" description="Polar residues" evidence="1">
    <location>
        <begin position="60"/>
        <end position="72"/>
    </location>
</feature>
<keyword evidence="3" id="KW-1185">Reference proteome</keyword>
<evidence type="ECO:0000313" key="3">
    <source>
        <dbReference type="Proteomes" id="UP001465976"/>
    </source>
</evidence>